<feature type="compositionally biased region" description="Basic and acidic residues" evidence="1">
    <location>
        <begin position="194"/>
        <end position="213"/>
    </location>
</feature>
<protein>
    <submittedName>
        <fullName evidence="2">Uncharacterized protein</fullName>
    </submittedName>
</protein>
<accession>A0A0F6SF34</accession>
<dbReference type="KEGG" id="samy:DB32_003398"/>
<proteinExistence type="predicted"/>
<sequence length="221" mass="24435">MPRKLSSDETLDTFEDEILYTRAALEADEDAAELLTETDGWLALVDAQRARDRSARIAETSASAQRAVANGRLDDACIRFAKQLALDVPTSSPRWKRFFSRAPSQWVTQRLVNQIAAVRGWLTIEGDAALDAHRAVLTRWSDAAQAALDRTASSAQVRGAARIGREELADDLTRERDGLHAALATRATERGLPREWPARFFRTETRRGDRDADAPPPAPAS</sequence>
<name>A0A0F6SF34_9BACT</name>
<dbReference type="STRING" id="927083.DB32_003398"/>
<dbReference type="AlphaFoldDB" id="A0A0F6SF34"/>
<dbReference type="Proteomes" id="UP000034883">
    <property type="component" value="Chromosome"/>
</dbReference>
<reference evidence="2 3" key="1">
    <citation type="submission" date="2015-03" db="EMBL/GenBank/DDBJ databases">
        <title>Genome assembly of Sandaracinus amylolyticus DSM 53668.</title>
        <authorList>
            <person name="Sharma G."/>
            <person name="Subramanian S."/>
        </authorList>
    </citation>
    <scope>NUCLEOTIDE SEQUENCE [LARGE SCALE GENOMIC DNA]</scope>
    <source>
        <strain evidence="2 3">DSM 53668</strain>
    </source>
</reference>
<feature type="region of interest" description="Disordered" evidence="1">
    <location>
        <begin position="194"/>
        <end position="221"/>
    </location>
</feature>
<evidence type="ECO:0000313" key="2">
    <source>
        <dbReference type="EMBL" id="AKF06249.1"/>
    </source>
</evidence>
<organism evidence="2 3">
    <name type="scientific">Sandaracinus amylolyticus</name>
    <dbReference type="NCBI Taxonomy" id="927083"/>
    <lineage>
        <taxon>Bacteria</taxon>
        <taxon>Pseudomonadati</taxon>
        <taxon>Myxococcota</taxon>
        <taxon>Polyangia</taxon>
        <taxon>Polyangiales</taxon>
        <taxon>Sandaracinaceae</taxon>
        <taxon>Sandaracinus</taxon>
    </lineage>
</organism>
<dbReference type="EMBL" id="CP011125">
    <property type="protein sequence ID" value="AKF06249.1"/>
    <property type="molecule type" value="Genomic_DNA"/>
</dbReference>
<evidence type="ECO:0000256" key="1">
    <source>
        <dbReference type="SAM" id="MobiDB-lite"/>
    </source>
</evidence>
<dbReference type="RefSeq" id="WP_053233439.1">
    <property type="nucleotide sequence ID" value="NZ_CP011125.1"/>
</dbReference>
<evidence type="ECO:0000313" key="3">
    <source>
        <dbReference type="Proteomes" id="UP000034883"/>
    </source>
</evidence>
<gene>
    <name evidence="2" type="ORF">DB32_003398</name>
</gene>
<keyword evidence="3" id="KW-1185">Reference proteome</keyword>
<dbReference type="OrthoDB" id="5510093at2"/>